<dbReference type="SUPFAM" id="SSF53474">
    <property type="entry name" value="alpha/beta-Hydrolases"/>
    <property type="match status" value="1"/>
</dbReference>
<organism evidence="1 2">
    <name type="scientific">Paracoccus zhejiangensis</name>
    <dbReference type="NCBI Taxonomy" id="1077935"/>
    <lineage>
        <taxon>Bacteria</taxon>
        <taxon>Pseudomonadati</taxon>
        <taxon>Pseudomonadota</taxon>
        <taxon>Alphaproteobacteria</taxon>
        <taxon>Rhodobacterales</taxon>
        <taxon>Paracoccaceae</taxon>
        <taxon>Paracoccus</taxon>
    </lineage>
</organism>
<dbReference type="AlphaFoldDB" id="A0A2H5ETV9"/>
<dbReference type="Proteomes" id="UP000234530">
    <property type="component" value="Chromosome"/>
</dbReference>
<sequence length="300" mass="33383">MIGNVRMTLYTHHPAREAQGLMLMCHGNSGNAEALRDFALPLSERLGLIIVAPLFDRKRFPPVAYQRGHITDGHGRPRPPEQWATRLVPALIDWALDGGSLPYWLWGFSAGAQFLSRVAAFQPLRIAPERIVIVSPSVHVQPLLGRWPSGEAAPYGLGGVFHGDEEQEVQRRYLERPVTLCVGAEDHEATDPTLGRNRAARRQGPDRLARAARTFDLGAMTALRLGCDFGWQLKIVPGVGHSARDMLEPLRAMAIMDLLPETRPEAQRLREGLPFELVPGRRSGPKIRVGGRWFDLPRKS</sequence>
<reference evidence="1 2" key="1">
    <citation type="journal article" date="2013" name="Antonie Van Leeuwenhoek">
        <title>Paracoccus zhejiangensis sp. nov., isolated from activated sludge in wastewater-treatment system.</title>
        <authorList>
            <person name="Wu Z.G."/>
            <person name="Zhang D.F."/>
            <person name="Liu Y.L."/>
            <person name="Wang F."/>
            <person name="Jiang X."/>
            <person name="Li C."/>
            <person name="Li S.P."/>
            <person name="Hong Q."/>
            <person name="Li W.J."/>
        </authorList>
    </citation>
    <scope>NUCLEOTIDE SEQUENCE [LARGE SCALE GENOMIC DNA]</scope>
    <source>
        <strain evidence="1 2">J6</strain>
    </source>
</reference>
<accession>A0A2H5ETV9</accession>
<proteinExistence type="predicted"/>
<protein>
    <recommendedName>
        <fullName evidence="3">Alpha/beta hydrolase</fullName>
    </recommendedName>
</protein>
<dbReference type="EMBL" id="CP025430">
    <property type="protein sequence ID" value="AUH62739.1"/>
    <property type="molecule type" value="Genomic_DNA"/>
</dbReference>
<keyword evidence="2" id="KW-1185">Reference proteome</keyword>
<evidence type="ECO:0008006" key="3">
    <source>
        <dbReference type="Google" id="ProtNLM"/>
    </source>
</evidence>
<dbReference type="KEGG" id="pzh:CX676_00025"/>
<evidence type="ECO:0000313" key="2">
    <source>
        <dbReference type="Proteomes" id="UP000234530"/>
    </source>
</evidence>
<dbReference type="InterPro" id="IPR029058">
    <property type="entry name" value="AB_hydrolase_fold"/>
</dbReference>
<gene>
    <name evidence="1" type="ORF">CX676_00025</name>
</gene>
<dbReference type="Gene3D" id="3.40.50.1820">
    <property type="entry name" value="alpha/beta hydrolase"/>
    <property type="match status" value="1"/>
</dbReference>
<name>A0A2H5ETV9_9RHOB</name>
<evidence type="ECO:0000313" key="1">
    <source>
        <dbReference type="EMBL" id="AUH62739.1"/>
    </source>
</evidence>